<keyword evidence="3" id="KW-0863">Zinc-finger</keyword>
<dbReference type="Proteomes" id="UP001527925">
    <property type="component" value="Unassembled WGS sequence"/>
</dbReference>
<accession>A0ABR4NLM3</accession>
<dbReference type="Gene3D" id="3.30.40.10">
    <property type="entry name" value="Zinc/RING finger domain, C3HC4 (zinc finger)"/>
    <property type="match status" value="1"/>
</dbReference>
<keyword evidence="2" id="KW-0479">Metal-binding</keyword>
<protein>
    <submittedName>
        <fullName evidence="7">Transcription factor bye1</fullName>
    </submittedName>
</protein>
<gene>
    <name evidence="7" type="primary">BYE1_2</name>
    <name evidence="7" type="ORF">HK105_200444</name>
</gene>
<reference evidence="7 8" key="1">
    <citation type="submission" date="2023-09" db="EMBL/GenBank/DDBJ databases">
        <title>Pangenome analysis of Batrachochytrium dendrobatidis and related Chytrids.</title>
        <authorList>
            <person name="Yacoub M.N."/>
            <person name="Stajich J.E."/>
            <person name="James T.Y."/>
        </authorList>
    </citation>
    <scope>NUCLEOTIDE SEQUENCE [LARGE SCALE GENOMIC DNA]</scope>
    <source>
        <strain evidence="7 8">JEL0888</strain>
    </source>
</reference>
<evidence type="ECO:0000313" key="8">
    <source>
        <dbReference type="Proteomes" id="UP001527925"/>
    </source>
</evidence>
<evidence type="ECO:0000256" key="1">
    <source>
        <dbReference type="ARBA" id="ARBA00004123"/>
    </source>
</evidence>
<feature type="compositionally biased region" description="Basic and acidic residues" evidence="6">
    <location>
        <begin position="1"/>
        <end position="12"/>
    </location>
</feature>
<evidence type="ECO:0000256" key="3">
    <source>
        <dbReference type="ARBA" id="ARBA00022771"/>
    </source>
</evidence>
<proteinExistence type="predicted"/>
<dbReference type="InterPro" id="IPR011011">
    <property type="entry name" value="Znf_FYVE_PHD"/>
</dbReference>
<dbReference type="EMBL" id="JADGIZ020000001">
    <property type="protein sequence ID" value="KAL2920371.1"/>
    <property type="molecule type" value="Genomic_DNA"/>
</dbReference>
<evidence type="ECO:0000256" key="5">
    <source>
        <dbReference type="ARBA" id="ARBA00023242"/>
    </source>
</evidence>
<evidence type="ECO:0000256" key="6">
    <source>
        <dbReference type="SAM" id="MobiDB-lite"/>
    </source>
</evidence>
<evidence type="ECO:0000313" key="7">
    <source>
        <dbReference type="EMBL" id="KAL2920371.1"/>
    </source>
</evidence>
<dbReference type="InterPro" id="IPR037869">
    <property type="entry name" value="Spp1/CFP1"/>
</dbReference>
<keyword evidence="5" id="KW-0539">Nucleus</keyword>
<dbReference type="SUPFAM" id="SSF57903">
    <property type="entry name" value="FYVE/PHD zinc finger"/>
    <property type="match status" value="1"/>
</dbReference>
<dbReference type="PANTHER" id="PTHR46174:SF1">
    <property type="entry name" value="CXXC-TYPE ZINC FINGER PROTEIN 1"/>
    <property type="match status" value="1"/>
</dbReference>
<keyword evidence="4" id="KW-0862">Zinc</keyword>
<feature type="region of interest" description="Disordered" evidence="6">
    <location>
        <begin position="1"/>
        <end position="42"/>
    </location>
</feature>
<feature type="compositionally biased region" description="Low complexity" evidence="6">
    <location>
        <begin position="13"/>
        <end position="41"/>
    </location>
</feature>
<comment type="caution">
    <text evidence="7">The sequence shown here is derived from an EMBL/GenBank/DDBJ whole genome shotgun (WGS) entry which is preliminary data.</text>
</comment>
<sequence length="85" mass="9466">MADIAVAERPHAAGEPAHAAPATPDNTNTISGTSTTTTSGRRVLRARRRVVKRPEYNSDGERLYCICRRVDDGTFMIQCDRCEDW</sequence>
<name>A0ABR4NLM3_9FUNG</name>
<organism evidence="7 8">
    <name type="scientific">Polyrhizophydium stewartii</name>
    <dbReference type="NCBI Taxonomy" id="2732419"/>
    <lineage>
        <taxon>Eukaryota</taxon>
        <taxon>Fungi</taxon>
        <taxon>Fungi incertae sedis</taxon>
        <taxon>Chytridiomycota</taxon>
        <taxon>Chytridiomycota incertae sedis</taxon>
        <taxon>Chytridiomycetes</taxon>
        <taxon>Rhizophydiales</taxon>
        <taxon>Rhizophydiales incertae sedis</taxon>
        <taxon>Polyrhizophydium</taxon>
    </lineage>
</organism>
<evidence type="ECO:0000256" key="4">
    <source>
        <dbReference type="ARBA" id="ARBA00022833"/>
    </source>
</evidence>
<dbReference type="InterPro" id="IPR013083">
    <property type="entry name" value="Znf_RING/FYVE/PHD"/>
</dbReference>
<evidence type="ECO:0000256" key="2">
    <source>
        <dbReference type="ARBA" id="ARBA00022723"/>
    </source>
</evidence>
<comment type="subcellular location">
    <subcellularLocation>
        <location evidence="1">Nucleus</location>
    </subcellularLocation>
</comment>
<keyword evidence="8" id="KW-1185">Reference proteome</keyword>
<dbReference type="PANTHER" id="PTHR46174">
    <property type="entry name" value="CXXC-TYPE ZINC FINGER PROTEIN 1"/>
    <property type="match status" value="1"/>
</dbReference>